<protein>
    <submittedName>
        <fullName evidence="3">Lysophospholipase</fullName>
    </submittedName>
</protein>
<dbReference type="PANTHER" id="PTHR43265:SF1">
    <property type="entry name" value="ESTERASE ESTD"/>
    <property type="match status" value="1"/>
</dbReference>
<dbReference type="InterPro" id="IPR022742">
    <property type="entry name" value="Hydrolase_4"/>
</dbReference>
<dbReference type="Gene3D" id="3.40.50.1820">
    <property type="entry name" value="alpha/beta hydrolase"/>
    <property type="match status" value="1"/>
</dbReference>
<evidence type="ECO:0000259" key="2">
    <source>
        <dbReference type="Pfam" id="PF12146"/>
    </source>
</evidence>
<dbReference type="EMBL" id="CP104213">
    <property type="protein sequence ID" value="UWX64000.1"/>
    <property type="molecule type" value="Genomic_DNA"/>
</dbReference>
<dbReference type="RefSeq" id="WP_260560276.1">
    <property type="nucleotide sequence ID" value="NZ_BAABEC010000020.1"/>
</dbReference>
<feature type="chain" id="PRO_5047194286" evidence="1">
    <location>
        <begin position="29"/>
        <end position="385"/>
    </location>
</feature>
<evidence type="ECO:0000256" key="1">
    <source>
        <dbReference type="SAM" id="SignalP"/>
    </source>
</evidence>
<dbReference type="InterPro" id="IPR029058">
    <property type="entry name" value="AB_hydrolase_fold"/>
</dbReference>
<sequence length="385" mass="40482">MNSLRSGLRRSSLALSLVLGISTVPALAGGAGPQHPERPLTLQFGPVSAQATLTLPAGRARAPLVLLIQGTGPEDQNGSYAVAAGKIVQGSMGALARHLSQSGFAVMRFDKRYAAATFQPQTAQAAFTAYGKLGMTDLLADARTALNAAKEQPRVDTSKVFIYGWSEGTVVAASLALESRASGLILQGPVVASFADSFANQFERVGLTYLKPYSVDGKIDLKGVLAALYGPGSGLAKTEASLLLSLSSTPEKPVLSSMLDTNHDGLIDLKTEALPQIRQFYQQFTPQSPMYAPATSLPTLGELAPHLTLPVLIVQGENDGNIDPAAAQRLNAALGTAGNPDHTLKLYPGLGHSLGLAPDITQDTFAPMQRAPMNDVATWLEQRSR</sequence>
<proteinExistence type="predicted"/>
<accession>A0ABY5YGP1</accession>
<feature type="domain" description="Serine aminopeptidase S33" evidence="2">
    <location>
        <begin position="300"/>
        <end position="354"/>
    </location>
</feature>
<evidence type="ECO:0000313" key="3">
    <source>
        <dbReference type="EMBL" id="UWX64000.1"/>
    </source>
</evidence>
<feature type="domain" description="Serine aminopeptidase S33" evidence="2">
    <location>
        <begin position="92"/>
        <end position="213"/>
    </location>
</feature>
<keyword evidence="4" id="KW-1185">Reference proteome</keyword>
<reference evidence="3" key="1">
    <citation type="submission" date="2022-09" db="EMBL/GenBank/DDBJ databases">
        <title>genome sequence of Deinococcus rubellus.</title>
        <authorList>
            <person name="Srinivasan S."/>
        </authorList>
    </citation>
    <scope>NUCLEOTIDE SEQUENCE</scope>
    <source>
        <strain evidence="3">Ant6</strain>
    </source>
</reference>
<dbReference type="Pfam" id="PF12146">
    <property type="entry name" value="Hydrolase_4"/>
    <property type="match status" value="2"/>
</dbReference>
<dbReference type="SUPFAM" id="SSF53474">
    <property type="entry name" value="alpha/beta-Hydrolases"/>
    <property type="match status" value="1"/>
</dbReference>
<gene>
    <name evidence="3" type="ORF">N0D28_14980</name>
</gene>
<dbReference type="InterPro" id="IPR053145">
    <property type="entry name" value="AB_hydrolase_Est10"/>
</dbReference>
<evidence type="ECO:0000313" key="4">
    <source>
        <dbReference type="Proteomes" id="UP001060261"/>
    </source>
</evidence>
<keyword evidence="1" id="KW-0732">Signal</keyword>
<organism evidence="3 4">
    <name type="scientific">Deinococcus rubellus</name>
    <dbReference type="NCBI Taxonomy" id="1889240"/>
    <lineage>
        <taxon>Bacteria</taxon>
        <taxon>Thermotogati</taxon>
        <taxon>Deinococcota</taxon>
        <taxon>Deinococci</taxon>
        <taxon>Deinococcales</taxon>
        <taxon>Deinococcaceae</taxon>
        <taxon>Deinococcus</taxon>
    </lineage>
</organism>
<dbReference type="Proteomes" id="UP001060261">
    <property type="component" value="Chromosome"/>
</dbReference>
<name>A0ABY5YGP1_9DEIO</name>
<dbReference type="PANTHER" id="PTHR43265">
    <property type="entry name" value="ESTERASE ESTD"/>
    <property type="match status" value="1"/>
</dbReference>
<feature type="signal peptide" evidence="1">
    <location>
        <begin position="1"/>
        <end position="28"/>
    </location>
</feature>